<feature type="compositionally biased region" description="Basic and acidic residues" evidence="1">
    <location>
        <begin position="55"/>
        <end position="66"/>
    </location>
</feature>
<evidence type="ECO:0000313" key="3">
    <source>
        <dbReference type="Proteomes" id="UP001305647"/>
    </source>
</evidence>
<gene>
    <name evidence="2" type="ORF">N658DRAFT_491058</name>
</gene>
<reference evidence="2" key="2">
    <citation type="submission" date="2023-05" db="EMBL/GenBank/DDBJ databases">
        <authorList>
            <consortium name="Lawrence Berkeley National Laboratory"/>
            <person name="Steindorff A."/>
            <person name="Hensen N."/>
            <person name="Bonometti L."/>
            <person name="Westerberg I."/>
            <person name="Brannstrom I.O."/>
            <person name="Guillou S."/>
            <person name="Cros-Aarteil S."/>
            <person name="Calhoun S."/>
            <person name="Haridas S."/>
            <person name="Kuo A."/>
            <person name="Mondo S."/>
            <person name="Pangilinan J."/>
            <person name="Riley R."/>
            <person name="Labutti K."/>
            <person name="Andreopoulos B."/>
            <person name="Lipzen A."/>
            <person name="Chen C."/>
            <person name="Yanf M."/>
            <person name="Daum C."/>
            <person name="Ng V."/>
            <person name="Clum A."/>
            <person name="Ohm R."/>
            <person name="Martin F."/>
            <person name="Silar P."/>
            <person name="Natvig D."/>
            <person name="Lalanne C."/>
            <person name="Gautier V."/>
            <person name="Ament-Velasquez S.L."/>
            <person name="Kruys A."/>
            <person name="Hutchinson M.I."/>
            <person name="Powell A.J."/>
            <person name="Barry K."/>
            <person name="Miller A.N."/>
            <person name="Grigoriev I.V."/>
            <person name="Debuchy R."/>
            <person name="Gladieux P."/>
            <person name="Thoren M.H."/>
            <person name="Johannesson H."/>
        </authorList>
    </citation>
    <scope>NUCLEOTIDE SEQUENCE</scope>
    <source>
        <strain evidence="2">CBS 757.83</strain>
    </source>
</reference>
<comment type="caution">
    <text evidence="2">The sequence shown here is derived from an EMBL/GenBank/DDBJ whole genome shotgun (WGS) entry which is preliminary data.</text>
</comment>
<evidence type="ECO:0000256" key="1">
    <source>
        <dbReference type="SAM" id="MobiDB-lite"/>
    </source>
</evidence>
<dbReference type="AlphaFoldDB" id="A0AAN6T718"/>
<protein>
    <submittedName>
        <fullName evidence="2">Uncharacterized protein</fullName>
    </submittedName>
</protein>
<reference evidence="2" key="1">
    <citation type="journal article" date="2023" name="Mol. Phylogenet. Evol.">
        <title>Genome-scale phylogeny and comparative genomics of the fungal order Sordariales.</title>
        <authorList>
            <person name="Hensen N."/>
            <person name="Bonometti L."/>
            <person name="Westerberg I."/>
            <person name="Brannstrom I.O."/>
            <person name="Guillou S."/>
            <person name="Cros-Aarteil S."/>
            <person name="Calhoun S."/>
            <person name="Haridas S."/>
            <person name="Kuo A."/>
            <person name="Mondo S."/>
            <person name="Pangilinan J."/>
            <person name="Riley R."/>
            <person name="LaButti K."/>
            <person name="Andreopoulos B."/>
            <person name="Lipzen A."/>
            <person name="Chen C."/>
            <person name="Yan M."/>
            <person name="Daum C."/>
            <person name="Ng V."/>
            <person name="Clum A."/>
            <person name="Steindorff A."/>
            <person name="Ohm R.A."/>
            <person name="Martin F."/>
            <person name="Silar P."/>
            <person name="Natvig D.O."/>
            <person name="Lalanne C."/>
            <person name="Gautier V."/>
            <person name="Ament-Velasquez S.L."/>
            <person name="Kruys A."/>
            <person name="Hutchinson M.I."/>
            <person name="Powell A.J."/>
            <person name="Barry K."/>
            <person name="Miller A.N."/>
            <person name="Grigoriev I.V."/>
            <person name="Debuchy R."/>
            <person name="Gladieux P."/>
            <person name="Hiltunen Thoren M."/>
            <person name="Johannesson H."/>
        </authorList>
    </citation>
    <scope>NUCLEOTIDE SEQUENCE</scope>
    <source>
        <strain evidence="2">CBS 757.83</strain>
    </source>
</reference>
<proteinExistence type="predicted"/>
<accession>A0AAN6T718</accession>
<keyword evidence="3" id="KW-1185">Reference proteome</keyword>
<feature type="region of interest" description="Disordered" evidence="1">
    <location>
        <begin position="53"/>
        <end position="75"/>
    </location>
</feature>
<sequence>MAAVSTAVGFCGPKARGQPLLFFGICLCNSKAMKTSSNCPCFNKMRTCYPNLGGGDRRRSCKDIPRPRPRSPMHL</sequence>
<evidence type="ECO:0000313" key="2">
    <source>
        <dbReference type="EMBL" id="KAK4106439.1"/>
    </source>
</evidence>
<dbReference type="Proteomes" id="UP001305647">
    <property type="component" value="Unassembled WGS sequence"/>
</dbReference>
<name>A0AAN6T718_9PEZI</name>
<organism evidence="2 3">
    <name type="scientific">Parathielavia hyrcaniae</name>
    <dbReference type="NCBI Taxonomy" id="113614"/>
    <lineage>
        <taxon>Eukaryota</taxon>
        <taxon>Fungi</taxon>
        <taxon>Dikarya</taxon>
        <taxon>Ascomycota</taxon>
        <taxon>Pezizomycotina</taxon>
        <taxon>Sordariomycetes</taxon>
        <taxon>Sordariomycetidae</taxon>
        <taxon>Sordariales</taxon>
        <taxon>Chaetomiaceae</taxon>
        <taxon>Parathielavia</taxon>
    </lineage>
</organism>
<dbReference type="EMBL" id="MU863624">
    <property type="protein sequence ID" value="KAK4106439.1"/>
    <property type="molecule type" value="Genomic_DNA"/>
</dbReference>